<proteinExistence type="predicted"/>
<comment type="caution">
    <text evidence="1">The sequence shown here is derived from an EMBL/GenBank/DDBJ whole genome shotgun (WGS) entry which is preliminary data.</text>
</comment>
<evidence type="ECO:0000313" key="4">
    <source>
        <dbReference type="Proteomes" id="UP000308018"/>
    </source>
</evidence>
<reference evidence="1" key="2">
    <citation type="submission" date="2016-07" db="EMBL/GenBank/DDBJ databases">
        <authorList>
            <person name="Wan K."/>
            <person name="Booth B."/>
            <person name="Spirohn K."/>
            <person name="Hao T."/>
            <person name="Hu Y."/>
            <person name="Calderwood M."/>
            <person name="Hill D."/>
            <person name="Mohr S."/>
            <person name="Vidal M."/>
            <person name="Celniker S."/>
            <person name="Perrimon N."/>
        </authorList>
    </citation>
    <scope>NUCLEOTIDE SEQUENCE</scope>
    <source>
        <strain evidence="1">10N.222.48.A2</strain>
    </source>
</reference>
<dbReference type="Proteomes" id="UP000308018">
    <property type="component" value="Unassembled WGS sequence"/>
</dbReference>
<protein>
    <submittedName>
        <fullName evidence="1">Uncharacterized protein</fullName>
    </submittedName>
</protein>
<reference evidence="2 4" key="4">
    <citation type="submission" date="2019-04" db="EMBL/GenBank/DDBJ databases">
        <title>A reverse ecology approach based on a biological definition of microbial populations.</title>
        <authorList>
            <person name="Arevalo P."/>
            <person name="Vaninsberghe D."/>
            <person name="Elsherbini J."/>
            <person name="Gore J."/>
            <person name="Polz M."/>
        </authorList>
    </citation>
    <scope>NUCLEOTIDE SEQUENCE [LARGE SCALE GENOMIC DNA]</scope>
    <source>
        <strain evidence="2 4">10N.222.45.A8</strain>
    </source>
</reference>
<evidence type="ECO:0000313" key="2">
    <source>
        <dbReference type="EMBL" id="TKG27321.1"/>
    </source>
</evidence>
<reference evidence="1" key="3">
    <citation type="journal article" date="2018" name="Nature">
        <title>A major lineage of non-tailed dsDNA viruses as unrecognized killers of marine bacteria.</title>
        <authorList>
            <person name="Kauffman K.M."/>
            <person name="Hussain F.A."/>
            <person name="Yang J."/>
            <person name="Arevalo P."/>
            <person name="Brown J.M."/>
            <person name="Chang W.K."/>
            <person name="VanInsberghe D."/>
            <person name="Elsherbini J."/>
            <person name="Sharma R.S."/>
            <person name="Cutler M.B."/>
            <person name="Kelly L."/>
            <person name="Polz M.F."/>
        </authorList>
    </citation>
    <scope>NUCLEOTIDE SEQUENCE</scope>
    <source>
        <strain evidence="1">10N.222.48.A2</strain>
    </source>
</reference>
<gene>
    <name evidence="1" type="ORF">BCS92_24020</name>
    <name evidence="2" type="ORF">FC057_23410</name>
</gene>
<dbReference type="AlphaFoldDB" id="A0A2N7NCF4"/>
<dbReference type="EMBL" id="MDBP01000099">
    <property type="protein sequence ID" value="PMP09006.1"/>
    <property type="molecule type" value="Genomic_DNA"/>
</dbReference>
<sequence length="62" mass="7573">MKNEKSVKTIQKKSKFRDYLRYLRIKFKRYNFKSGKNKNASLDVRHLSDHLKKDIGIYDKDH</sequence>
<dbReference type="EMBL" id="SYVV01000056">
    <property type="protein sequence ID" value="TKG27321.1"/>
    <property type="molecule type" value="Genomic_DNA"/>
</dbReference>
<accession>A0A2N7NCF4</accession>
<dbReference type="Proteomes" id="UP000235579">
    <property type="component" value="Unassembled WGS sequence"/>
</dbReference>
<reference evidence="3" key="1">
    <citation type="submission" date="2016-07" db="EMBL/GenBank/DDBJ databases">
        <title>Nontailed viruses are major unrecognized killers of bacteria in the ocean.</title>
        <authorList>
            <person name="Kauffman K."/>
            <person name="Hussain F."/>
            <person name="Yang J."/>
            <person name="Arevalo P."/>
            <person name="Brown J."/>
            <person name="Cutler M."/>
            <person name="Kelly L."/>
            <person name="Polz M.F."/>
        </authorList>
    </citation>
    <scope>NUCLEOTIDE SEQUENCE [LARGE SCALE GENOMIC DNA]</scope>
    <source>
        <strain evidence="3">10N.222.48.A2</strain>
    </source>
</reference>
<dbReference type="RefSeq" id="WP_017101218.1">
    <property type="nucleotide sequence ID" value="NZ_MDBG01000101.1"/>
</dbReference>
<name>A0A2N7NCF4_9VIBR</name>
<evidence type="ECO:0000313" key="1">
    <source>
        <dbReference type="EMBL" id="PMP09006.1"/>
    </source>
</evidence>
<evidence type="ECO:0000313" key="3">
    <source>
        <dbReference type="Proteomes" id="UP000235579"/>
    </source>
</evidence>
<organism evidence="1 3">
    <name type="scientific">Vibrio tasmaniensis</name>
    <dbReference type="NCBI Taxonomy" id="212663"/>
    <lineage>
        <taxon>Bacteria</taxon>
        <taxon>Pseudomonadati</taxon>
        <taxon>Pseudomonadota</taxon>
        <taxon>Gammaproteobacteria</taxon>
        <taxon>Vibrionales</taxon>
        <taxon>Vibrionaceae</taxon>
        <taxon>Vibrio</taxon>
    </lineage>
</organism>